<dbReference type="Pfam" id="PF00089">
    <property type="entry name" value="Trypsin"/>
    <property type="match status" value="1"/>
</dbReference>
<dbReference type="PROSITE" id="PS00135">
    <property type="entry name" value="TRYPSIN_SER"/>
    <property type="match status" value="1"/>
</dbReference>
<accession>A0A8I1W7C0</accession>
<dbReference type="PRINTS" id="PR00722">
    <property type="entry name" value="CHYMOTRYPSIN"/>
</dbReference>
<feature type="transmembrane region" description="Helical" evidence="4">
    <location>
        <begin position="314"/>
        <end position="330"/>
    </location>
</feature>
<dbReference type="PROSITE" id="PS50240">
    <property type="entry name" value="TRYPSIN_DOM"/>
    <property type="match status" value="1"/>
</dbReference>
<dbReference type="Gene3D" id="2.40.10.10">
    <property type="entry name" value="Trypsin-like serine proteases"/>
    <property type="match status" value="1"/>
</dbReference>
<dbReference type="Proteomes" id="UP000664658">
    <property type="component" value="Unassembled WGS sequence"/>
</dbReference>
<feature type="domain" description="Peptidase S1" evidence="6">
    <location>
        <begin position="28"/>
        <end position="273"/>
    </location>
</feature>
<keyword evidence="4" id="KW-0472">Membrane</keyword>
<dbReference type="InterPro" id="IPR018114">
    <property type="entry name" value="TRYPSIN_HIS"/>
</dbReference>
<keyword evidence="4" id="KW-1133">Transmembrane helix</keyword>
<dbReference type="CDD" id="cd00190">
    <property type="entry name" value="Tryp_SPc"/>
    <property type="match status" value="1"/>
</dbReference>
<comment type="caution">
    <text evidence="7">The sequence shown here is derived from an EMBL/GenBank/DDBJ whole genome shotgun (WGS) entry which is preliminary data.</text>
</comment>
<dbReference type="InterPro" id="IPR043504">
    <property type="entry name" value="Peptidase_S1_PA_chymotrypsin"/>
</dbReference>
<keyword evidence="3" id="KW-0378">Hydrolase</keyword>
<evidence type="ECO:0000256" key="1">
    <source>
        <dbReference type="ARBA" id="ARBA00007664"/>
    </source>
</evidence>
<name>A0A8I1W7C0_PLESH</name>
<dbReference type="RefSeq" id="WP_207542273.1">
    <property type="nucleotide sequence ID" value="NZ_JAFNAA010000012.1"/>
</dbReference>
<keyword evidence="3 7" id="KW-0645">Protease</keyword>
<dbReference type="NCBIfam" id="TIGR03501">
    <property type="entry name" value="GlyGly_CTERM"/>
    <property type="match status" value="1"/>
</dbReference>
<proteinExistence type="inferred from homology"/>
<dbReference type="PROSITE" id="PS00134">
    <property type="entry name" value="TRYPSIN_HIS"/>
    <property type="match status" value="1"/>
</dbReference>
<dbReference type="InterPro" id="IPR001314">
    <property type="entry name" value="Peptidase_S1A"/>
</dbReference>
<evidence type="ECO:0000313" key="8">
    <source>
        <dbReference type="Proteomes" id="UP000664658"/>
    </source>
</evidence>
<reference evidence="7" key="1">
    <citation type="submission" date="2021-03" db="EMBL/GenBank/DDBJ databases">
        <title>Plesiomonas shigelloides zfcc0051, isolated from zebrafish feces.</title>
        <authorList>
            <person name="Vanderhoek Z."/>
            <person name="Gaulke C."/>
        </authorList>
    </citation>
    <scope>NUCLEOTIDE SEQUENCE</scope>
    <source>
        <strain evidence="7">Zfcc0051</strain>
    </source>
</reference>
<dbReference type="SMART" id="SM00020">
    <property type="entry name" value="Tryp_SPc"/>
    <property type="match status" value="1"/>
</dbReference>
<keyword evidence="3" id="KW-0720">Serine protease</keyword>
<comment type="similarity">
    <text evidence="1">Belongs to the peptidase S1 family.</text>
</comment>
<organism evidence="7 8">
    <name type="scientific">Plesiomonas shigelloides</name>
    <name type="common">Aeromonas shigelloides</name>
    <dbReference type="NCBI Taxonomy" id="703"/>
    <lineage>
        <taxon>Bacteria</taxon>
        <taxon>Pseudomonadati</taxon>
        <taxon>Pseudomonadota</taxon>
        <taxon>Gammaproteobacteria</taxon>
        <taxon>Enterobacterales</taxon>
        <taxon>Enterobacteriaceae</taxon>
        <taxon>Plesiomonas</taxon>
    </lineage>
</organism>
<evidence type="ECO:0000256" key="4">
    <source>
        <dbReference type="SAM" id="Phobius"/>
    </source>
</evidence>
<dbReference type="FunFam" id="2.40.10.10:FF:000068">
    <property type="entry name" value="transmembrane protease serine 2"/>
    <property type="match status" value="1"/>
</dbReference>
<dbReference type="SUPFAM" id="SSF50494">
    <property type="entry name" value="Trypsin-like serine proteases"/>
    <property type="match status" value="1"/>
</dbReference>
<evidence type="ECO:0000313" key="7">
    <source>
        <dbReference type="EMBL" id="MBO1108893.1"/>
    </source>
</evidence>
<evidence type="ECO:0000256" key="5">
    <source>
        <dbReference type="SAM" id="SignalP"/>
    </source>
</evidence>
<dbReference type="InterPro" id="IPR020008">
    <property type="entry name" value="GlyGly_CTERM"/>
</dbReference>
<dbReference type="EMBL" id="JAFNAA010000012">
    <property type="protein sequence ID" value="MBO1108893.1"/>
    <property type="molecule type" value="Genomic_DNA"/>
</dbReference>
<dbReference type="InterPro" id="IPR050430">
    <property type="entry name" value="Peptidase_S1"/>
</dbReference>
<gene>
    <name evidence="7" type="ORF">J2R62_11840</name>
</gene>
<dbReference type="InterPro" id="IPR033116">
    <property type="entry name" value="TRYPSIN_SER"/>
</dbReference>
<dbReference type="GO" id="GO:0006508">
    <property type="term" value="P:proteolysis"/>
    <property type="evidence" value="ECO:0007669"/>
    <property type="project" value="UniProtKB-KW"/>
</dbReference>
<dbReference type="PANTHER" id="PTHR24276">
    <property type="entry name" value="POLYSERASE-RELATED"/>
    <property type="match status" value="1"/>
</dbReference>
<feature type="chain" id="PRO_5034105058" evidence="5">
    <location>
        <begin position="17"/>
        <end position="336"/>
    </location>
</feature>
<dbReference type="InterPro" id="IPR009003">
    <property type="entry name" value="Peptidase_S1_PA"/>
</dbReference>
<keyword evidence="2" id="KW-1015">Disulfide bond</keyword>
<dbReference type="InterPro" id="IPR001254">
    <property type="entry name" value="Trypsin_dom"/>
</dbReference>
<dbReference type="AlphaFoldDB" id="A0A8I1W7C0"/>
<dbReference type="PANTHER" id="PTHR24276:SF98">
    <property type="entry name" value="FI18310P1-RELATED"/>
    <property type="match status" value="1"/>
</dbReference>
<feature type="signal peptide" evidence="5">
    <location>
        <begin position="1"/>
        <end position="16"/>
    </location>
</feature>
<sequence length="336" mass="35080">MLAMLMLGMMPAQTFAQAVTPEAPSVRVIGGQDVASVHTYPWMGLLQIRKTTADQTSQLLCGASFINSGWVLTAAHCVADKTWLAGASDVSVFAGQVDKDRFTPADEHPAAQVYVHRDYNPDSQLNDIALIRLSVSYTGGTLALANEAQSLQALVTPQGLRILGWGKTSNSATQGSTVLQTALLNPIDAQDCQTAWPGLPDSAFCAKGDEVSAGSGQYVDSCFGDSGGPLISETGSSVQVGIVSFGTQNCGTNVPSVYTRITSYLSWISGIQDGSITEVYAPSGGSGGGTVTPPTTDNCQIGGGIECGPGEGGGSFPLWIALFLPLIYVLRRRKHA</sequence>
<keyword evidence="4" id="KW-0812">Transmembrane</keyword>
<protein>
    <submittedName>
        <fullName evidence="7">Trypsin-like serine protease</fullName>
    </submittedName>
</protein>
<dbReference type="GO" id="GO:0004252">
    <property type="term" value="F:serine-type endopeptidase activity"/>
    <property type="evidence" value="ECO:0007669"/>
    <property type="project" value="InterPro"/>
</dbReference>
<evidence type="ECO:0000256" key="3">
    <source>
        <dbReference type="RuleBase" id="RU363034"/>
    </source>
</evidence>
<evidence type="ECO:0000256" key="2">
    <source>
        <dbReference type="ARBA" id="ARBA00023157"/>
    </source>
</evidence>
<evidence type="ECO:0000259" key="6">
    <source>
        <dbReference type="PROSITE" id="PS50240"/>
    </source>
</evidence>
<keyword evidence="5" id="KW-0732">Signal</keyword>